<dbReference type="EC" id="3.1.21.-" evidence="4"/>
<dbReference type="InterPro" id="IPR044925">
    <property type="entry name" value="His-Me_finger_sf"/>
</dbReference>
<dbReference type="EMBL" id="LNZB01000060">
    <property type="protein sequence ID" value="KTD74919.1"/>
    <property type="molecule type" value="Genomic_DNA"/>
</dbReference>
<organism evidence="4 5">
    <name type="scientific">Legionella waltersii</name>
    <dbReference type="NCBI Taxonomy" id="66969"/>
    <lineage>
        <taxon>Bacteria</taxon>
        <taxon>Pseudomonadati</taxon>
        <taxon>Pseudomonadota</taxon>
        <taxon>Gammaproteobacteria</taxon>
        <taxon>Legionellales</taxon>
        <taxon>Legionellaceae</taxon>
        <taxon>Legionella</taxon>
    </lineage>
</organism>
<comment type="caution">
    <text evidence="4">The sequence shown here is derived from an EMBL/GenBank/DDBJ whole genome shotgun (WGS) entry which is preliminary data.</text>
</comment>
<evidence type="ECO:0000313" key="4">
    <source>
        <dbReference type="EMBL" id="KTD74919.1"/>
    </source>
</evidence>
<dbReference type="GO" id="GO:0016787">
    <property type="term" value="F:hydrolase activity"/>
    <property type="evidence" value="ECO:0007669"/>
    <property type="project" value="UniProtKB-KW"/>
</dbReference>
<dbReference type="RefSeq" id="WP_058481569.1">
    <property type="nucleotide sequence ID" value="NZ_CAAAIQ010000010.1"/>
</dbReference>
<sequence>MITTVLQRVQLGFLLLILPFAISVASPPLTFNTAKKIAFELFSEHKVTLYCGCEYDRDKQINLASCNMMTAAPITRANRIEWEHMMPAEHFGRYHQCWTEKLCVYEETGKAYKGRKCCNKIDPEFRRKEAELYNLWPAVGSVNQERSNFQFAILENKRGYYGCEFEADKEKRLAEPPDRAKGVVARANLFMADRYHVELSPEQRALFVQWSHQFPPDFWELAWASQVASIVGYENPYIKVELADNR</sequence>
<evidence type="ECO:0000256" key="2">
    <source>
        <dbReference type="ARBA" id="ARBA00022722"/>
    </source>
</evidence>
<evidence type="ECO:0000313" key="5">
    <source>
        <dbReference type="Proteomes" id="UP000054729"/>
    </source>
</evidence>
<comment type="similarity">
    <text evidence="1">Belongs to the EndA/NucM nuclease family.</text>
</comment>
<dbReference type="GO" id="GO:0004519">
    <property type="term" value="F:endonuclease activity"/>
    <property type="evidence" value="ECO:0007669"/>
    <property type="project" value="UniProtKB-KW"/>
</dbReference>
<keyword evidence="4" id="KW-0255">Endonuclease</keyword>
<dbReference type="AlphaFoldDB" id="A0A0W1A0M6"/>
<evidence type="ECO:0000256" key="1">
    <source>
        <dbReference type="ARBA" id="ARBA00006429"/>
    </source>
</evidence>
<dbReference type="InterPro" id="IPR007346">
    <property type="entry name" value="Endonuclease-I"/>
</dbReference>
<protein>
    <submittedName>
        <fullName evidence="4">Putative endonuclease-1</fullName>
        <ecNumber evidence="4">3.1.21.-</ecNumber>
    </submittedName>
</protein>
<dbReference type="Pfam" id="PF04231">
    <property type="entry name" value="Endonuclease_1"/>
    <property type="match status" value="1"/>
</dbReference>
<keyword evidence="2" id="KW-0540">Nuclease</keyword>
<evidence type="ECO:0000256" key="3">
    <source>
        <dbReference type="ARBA" id="ARBA00022801"/>
    </source>
</evidence>
<dbReference type="PANTHER" id="PTHR33607">
    <property type="entry name" value="ENDONUCLEASE-1"/>
    <property type="match status" value="1"/>
</dbReference>
<name>A0A0W1A0M6_9GAMM</name>
<accession>A0A0W1A0M6</accession>
<reference evidence="4 5" key="1">
    <citation type="submission" date="2015-11" db="EMBL/GenBank/DDBJ databases">
        <title>Genomic analysis of 38 Legionella species identifies large and diverse effector repertoires.</title>
        <authorList>
            <person name="Burstein D."/>
            <person name="Amaro F."/>
            <person name="Zusman T."/>
            <person name="Lifshitz Z."/>
            <person name="Cohen O."/>
            <person name="Gilbert J.A."/>
            <person name="Pupko T."/>
            <person name="Shuman H.A."/>
            <person name="Segal G."/>
        </authorList>
    </citation>
    <scope>NUCLEOTIDE SEQUENCE [LARGE SCALE GENOMIC DNA]</scope>
    <source>
        <strain evidence="4 5">ATCC 51914</strain>
    </source>
</reference>
<keyword evidence="5" id="KW-1185">Reference proteome</keyword>
<dbReference type="PANTHER" id="PTHR33607:SF2">
    <property type="entry name" value="ENDONUCLEASE-1"/>
    <property type="match status" value="1"/>
</dbReference>
<keyword evidence="3 4" id="KW-0378">Hydrolase</keyword>
<dbReference type="SUPFAM" id="SSF54060">
    <property type="entry name" value="His-Me finger endonucleases"/>
    <property type="match status" value="1"/>
</dbReference>
<dbReference type="PATRIC" id="fig|66969.6.peg.3216"/>
<gene>
    <name evidence="4" type="ORF">Lwal_2960</name>
</gene>
<dbReference type="Proteomes" id="UP000054729">
    <property type="component" value="Unassembled WGS sequence"/>
</dbReference>
<proteinExistence type="inferred from homology"/>
<dbReference type="OrthoDB" id="9800417at2"/>